<accession>A0AAE0KUY7</accession>
<dbReference type="InterPro" id="IPR038938">
    <property type="entry name" value="D27-like"/>
</dbReference>
<dbReference type="Proteomes" id="UP001190700">
    <property type="component" value="Unassembled WGS sequence"/>
</dbReference>
<feature type="domain" description="Beta-carotene isomerase D27-like C-terminal" evidence="2">
    <location>
        <begin position="411"/>
        <end position="515"/>
    </location>
</feature>
<keyword evidence="4" id="KW-1185">Reference proteome</keyword>
<evidence type="ECO:0000313" key="3">
    <source>
        <dbReference type="EMBL" id="KAK3261691.1"/>
    </source>
</evidence>
<protein>
    <recommendedName>
        <fullName evidence="2">Beta-carotene isomerase D27-like C-terminal domain-containing protein</fullName>
    </recommendedName>
</protein>
<dbReference type="PANTHER" id="PTHR33591:SF2">
    <property type="entry name" value="BETA-CAROTENE ISOMERASE D27"/>
    <property type="match status" value="1"/>
</dbReference>
<name>A0AAE0KUY7_9CHLO</name>
<evidence type="ECO:0000256" key="1">
    <source>
        <dbReference type="SAM" id="MobiDB-lite"/>
    </source>
</evidence>
<dbReference type="InterPro" id="IPR018971">
    <property type="entry name" value="DUF1997"/>
</dbReference>
<dbReference type="EMBL" id="LGRX02016728">
    <property type="protein sequence ID" value="KAK3261691.1"/>
    <property type="molecule type" value="Genomic_DNA"/>
</dbReference>
<dbReference type="Pfam" id="PF13225">
    <property type="entry name" value="D27-like_C"/>
    <property type="match status" value="1"/>
</dbReference>
<evidence type="ECO:0000313" key="4">
    <source>
        <dbReference type="Proteomes" id="UP001190700"/>
    </source>
</evidence>
<sequence length="561" mass="60527">MPTVLEGNWVRHGRLGGNISGKRVRRATAQVKRAAFASGDQAVSIITFRANRRGKILLPKDASVDSVDEFLLTPASHCALLDSKNFFHVEDKRVYKCLGQPLSILGFTVTPINTVEIIADETEGGLCINVLDTELQGLDASVRESASISSSTVLKWHDVEFDGRPGVLLTSDAELCVEISLPAWFPIAPSLFESAGSRAVQLLLDESIPKQLERILASYTWWTGGREEDRQSKSSLKTTAPRIPPGDLTGKQLSPSRAVPSESNGRGPLSAPEGTAPMTVPASTSAGASGLRHFPNLDQPLLAAGPNTPKPEYHLNAVDRVALALFTRSLQRELGEDAPSRLKGYEKTIWLTQRLARKSSSAEVTQERATRVLKGLLPPGFSVAFNRFCGLFPLWFTARHAAASTTLLLEWLVGSSRVNDAPADTLPDDASDVPSSVAASALRGAVQPTGYKQGVLLERCRVLEESGCASVCLNVCKVPTQRFFTEEINLPLTMIPNYETFECQFVFGATPPPPDEDPAFNTPCFQQCPTAVAKAQCHQLEMPVDLPSALGGNALTGVDNS</sequence>
<dbReference type="InterPro" id="IPR025114">
    <property type="entry name" value="D27-like_C"/>
</dbReference>
<reference evidence="3 4" key="1">
    <citation type="journal article" date="2015" name="Genome Biol. Evol.">
        <title>Comparative Genomics of a Bacterivorous Green Alga Reveals Evolutionary Causalities and Consequences of Phago-Mixotrophic Mode of Nutrition.</title>
        <authorList>
            <person name="Burns J.A."/>
            <person name="Paasch A."/>
            <person name="Narechania A."/>
            <person name="Kim E."/>
        </authorList>
    </citation>
    <scope>NUCLEOTIDE SEQUENCE [LARGE SCALE GENOMIC DNA]</scope>
    <source>
        <strain evidence="3 4">PLY_AMNH</strain>
    </source>
</reference>
<dbReference type="GO" id="GO:0005506">
    <property type="term" value="F:iron ion binding"/>
    <property type="evidence" value="ECO:0007669"/>
    <property type="project" value="InterPro"/>
</dbReference>
<comment type="caution">
    <text evidence="3">The sequence shown here is derived from an EMBL/GenBank/DDBJ whole genome shotgun (WGS) entry which is preliminary data.</text>
</comment>
<proteinExistence type="predicted"/>
<dbReference type="PANTHER" id="PTHR33591">
    <property type="entry name" value="BETA-CAROTENE ISOMERASE D27"/>
    <property type="match status" value="1"/>
</dbReference>
<dbReference type="AlphaFoldDB" id="A0AAE0KUY7"/>
<dbReference type="Pfam" id="PF09366">
    <property type="entry name" value="DUF1997"/>
    <property type="match status" value="1"/>
</dbReference>
<feature type="region of interest" description="Disordered" evidence="1">
    <location>
        <begin position="227"/>
        <end position="291"/>
    </location>
</feature>
<gene>
    <name evidence="3" type="ORF">CYMTET_29412</name>
</gene>
<evidence type="ECO:0000259" key="2">
    <source>
        <dbReference type="Pfam" id="PF13225"/>
    </source>
</evidence>
<organism evidence="3 4">
    <name type="scientific">Cymbomonas tetramitiformis</name>
    <dbReference type="NCBI Taxonomy" id="36881"/>
    <lineage>
        <taxon>Eukaryota</taxon>
        <taxon>Viridiplantae</taxon>
        <taxon>Chlorophyta</taxon>
        <taxon>Pyramimonadophyceae</taxon>
        <taxon>Pyramimonadales</taxon>
        <taxon>Pyramimonadaceae</taxon>
        <taxon>Cymbomonas</taxon>
    </lineage>
</organism>